<gene>
    <name evidence="1" type="ORF">SAMN04487995_2506</name>
</gene>
<organism evidence="1 2">
    <name type="scientific">Dyadobacter koreensis</name>
    <dbReference type="NCBI Taxonomy" id="408657"/>
    <lineage>
        <taxon>Bacteria</taxon>
        <taxon>Pseudomonadati</taxon>
        <taxon>Bacteroidota</taxon>
        <taxon>Cytophagia</taxon>
        <taxon>Cytophagales</taxon>
        <taxon>Spirosomataceae</taxon>
        <taxon>Dyadobacter</taxon>
    </lineage>
</organism>
<sequence>MNVYLAKFMTYFEIHRMHREGLSVRHISSYLVLNRRTVIKYLNMSEQEYESFLIQQADRKKILLPYEDF</sequence>
<dbReference type="EMBL" id="FNXY01000004">
    <property type="protein sequence ID" value="SEI90943.1"/>
    <property type="molecule type" value="Genomic_DNA"/>
</dbReference>
<dbReference type="Gene3D" id="1.10.10.60">
    <property type="entry name" value="Homeodomain-like"/>
    <property type="match status" value="1"/>
</dbReference>
<proteinExistence type="predicted"/>
<reference evidence="1 2" key="1">
    <citation type="submission" date="2016-10" db="EMBL/GenBank/DDBJ databases">
        <authorList>
            <person name="de Groot N.N."/>
        </authorList>
    </citation>
    <scope>NUCLEOTIDE SEQUENCE [LARGE SCALE GENOMIC DNA]</scope>
    <source>
        <strain evidence="1 2">DSM 19938</strain>
    </source>
</reference>
<dbReference type="RefSeq" id="WP_218148623.1">
    <property type="nucleotide sequence ID" value="NZ_FNXY01000004.1"/>
</dbReference>
<evidence type="ECO:0008006" key="3">
    <source>
        <dbReference type="Google" id="ProtNLM"/>
    </source>
</evidence>
<evidence type="ECO:0000313" key="1">
    <source>
        <dbReference type="EMBL" id="SEI90943.1"/>
    </source>
</evidence>
<evidence type="ECO:0000313" key="2">
    <source>
        <dbReference type="Proteomes" id="UP000199532"/>
    </source>
</evidence>
<protein>
    <recommendedName>
        <fullName evidence="3">Homeodomain-like domain-containing protein</fullName>
    </recommendedName>
</protein>
<dbReference type="AlphaFoldDB" id="A0A1H6UEW2"/>
<dbReference type="Proteomes" id="UP000199532">
    <property type="component" value="Unassembled WGS sequence"/>
</dbReference>
<feature type="non-terminal residue" evidence="1">
    <location>
        <position position="69"/>
    </location>
</feature>
<keyword evidence="2" id="KW-1185">Reference proteome</keyword>
<accession>A0A1H6UEW2</accession>
<name>A0A1H6UEW2_9BACT</name>